<keyword evidence="1" id="KW-0472">Membrane</keyword>
<keyword evidence="1" id="KW-1133">Transmembrane helix</keyword>
<organism evidence="2 3">
    <name type="scientific">Aspergillus transmontanensis</name>
    <dbReference type="NCBI Taxonomy" id="1034304"/>
    <lineage>
        <taxon>Eukaryota</taxon>
        <taxon>Fungi</taxon>
        <taxon>Dikarya</taxon>
        <taxon>Ascomycota</taxon>
        <taxon>Pezizomycotina</taxon>
        <taxon>Eurotiomycetes</taxon>
        <taxon>Eurotiomycetidae</taxon>
        <taxon>Eurotiales</taxon>
        <taxon>Aspergillaceae</taxon>
        <taxon>Aspergillus</taxon>
        <taxon>Aspergillus subgen. Circumdati</taxon>
    </lineage>
</organism>
<feature type="transmembrane region" description="Helical" evidence="1">
    <location>
        <begin position="69"/>
        <end position="96"/>
    </location>
</feature>
<evidence type="ECO:0000256" key="1">
    <source>
        <dbReference type="SAM" id="Phobius"/>
    </source>
</evidence>
<gene>
    <name evidence="2" type="ORF">BDV41DRAFT_555458</name>
</gene>
<reference evidence="3" key="1">
    <citation type="submission" date="2019-04" db="EMBL/GenBank/DDBJ databases">
        <title>Friends and foes A comparative genomics studyof 23 Aspergillus species from section Flavi.</title>
        <authorList>
            <consortium name="DOE Joint Genome Institute"/>
            <person name="Kjaerbolling I."/>
            <person name="Vesth T."/>
            <person name="Frisvad J.C."/>
            <person name="Nybo J.L."/>
            <person name="Theobald S."/>
            <person name="Kildgaard S."/>
            <person name="Isbrandt T."/>
            <person name="Kuo A."/>
            <person name="Sato A."/>
            <person name="Lyhne E.K."/>
            <person name="Kogle M.E."/>
            <person name="Wiebenga A."/>
            <person name="Kun R.S."/>
            <person name="Lubbers R.J."/>
            <person name="Makela M.R."/>
            <person name="Barry K."/>
            <person name="Chovatia M."/>
            <person name="Clum A."/>
            <person name="Daum C."/>
            <person name="Haridas S."/>
            <person name="He G."/>
            <person name="LaButti K."/>
            <person name="Lipzen A."/>
            <person name="Mondo S."/>
            <person name="Riley R."/>
            <person name="Salamov A."/>
            <person name="Simmons B.A."/>
            <person name="Magnuson J.K."/>
            <person name="Henrissat B."/>
            <person name="Mortensen U.H."/>
            <person name="Larsen T.O."/>
            <person name="Devries R.P."/>
            <person name="Grigoriev I.V."/>
            <person name="Machida M."/>
            <person name="Baker S.E."/>
            <person name="Andersen M.R."/>
        </authorList>
    </citation>
    <scope>NUCLEOTIDE SEQUENCE [LARGE SCALE GENOMIC DNA]</scope>
    <source>
        <strain evidence="3">CBS 130015</strain>
    </source>
</reference>
<feature type="transmembrane region" description="Helical" evidence="1">
    <location>
        <begin position="6"/>
        <end position="27"/>
    </location>
</feature>
<sequence length="200" mass="22812">MAAVAQRWVSFLSFFFFVIPFFFFLVFCRSFFGVFVLVFFVALFFYITISCITISSITMVRQGARVGGWAPFFVLSIMFIFFCFLFVLFCFSLIYFRKAIHVVRKHCFFLLVCACTADYWQKRASQDDDHFPSKGLSRPGTVGTLCRLASSSNTLRLVTISSTSYVLSLWFGSSASVKVRLARSTGSAWNSIVEPALRYP</sequence>
<evidence type="ECO:0000313" key="3">
    <source>
        <dbReference type="Proteomes" id="UP000325433"/>
    </source>
</evidence>
<feature type="non-terminal residue" evidence="2">
    <location>
        <position position="200"/>
    </location>
</feature>
<accession>A0A5N6VGC5</accession>
<dbReference type="EMBL" id="ML738413">
    <property type="protein sequence ID" value="KAE8307216.1"/>
    <property type="molecule type" value="Genomic_DNA"/>
</dbReference>
<dbReference type="AlphaFoldDB" id="A0A5N6VGC5"/>
<name>A0A5N6VGC5_9EURO</name>
<keyword evidence="3" id="KW-1185">Reference proteome</keyword>
<dbReference type="Proteomes" id="UP000325433">
    <property type="component" value="Unassembled WGS sequence"/>
</dbReference>
<keyword evidence="1" id="KW-0812">Transmembrane</keyword>
<proteinExistence type="predicted"/>
<evidence type="ECO:0000313" key="2">
    <source>
        <dbReference type="EMBL" id="KAE8307216.1"/>
    </source>
</evidence>
<feature type="transmembrane region" description="Helical" evidence="1">
    <location>
        <begin position="34"/>
        <end position="57"/>
    </location>
</feature>
<protein>
    <submittedName>
        <fullName evidence="2">Uncharacterized protein</fullName>
    </submittedName>
</protein>